<sequence length="94" mass="10766">MILLRPNAHVFLLMFSHTPVHPCHLIYTSLSSANRYRNVPGKSLPCVLGIRSCRSPPNTNVGMRLSNPLLHGQRKKRSMLYLLMLRCPIRIGFR</sequence>
<reference evidence="1" key="1">
    <citation type="submission" date="2019-01" db="EMBL/GenBank/DDBJ databases">
        <title>Draft genome sequences of three monokaryotic isolates of the white-rot basidiomycete fungus Dichomitus squalens.</title>
        <authorList>
            <consortium name="DOE Joint Genome Institute"/>
            <person name="Lopez S.C."/>
            <person name="Andreopoulos B."/>
            <person name="Pangilinan J."/>
            <person name="Lipzen A."/>
            <person name="Riley R."/>
            <person name="Ahrendt S."/>
            <person name="Ng V."/>
            <person name="Barry K."/>
            <person name="Daum C."/>
            <person name="Grigoriev I.V."/>
            <person name="Hilden K.S."/>
            <person name="Makela M.R."/>
            <person name="de Vries R.P."/>
        </authorList>
    </citation>
    <scope>NUCLEOTIDE SEQUENCE [LARGE SCALE GENOMIC DNA]</scope>
    <source>
        <strain evidence="1">OM18370.1</strain>
    </source>
</reference>
<proteinExistence type="predicted"/>
<gene>
    <name evidence="1" type="ORF">BD311DRAFT_183339</name>
</gene>
<dbReference type="AlphaFoldDB" id="A0A4Q9MVD6"/>
<name>A0A4Q9MVD6_9APHY</name>
<protein>
    <submittedName>
        <fullName evidence="1">Uncharacterized protein</fullName>
    </submittedName>
</protein>
<accession>A0A4Q9MVD6</accession>
<dbReference type="Proteomes" id="UP000292957">
    <property type="component" value="Unassembled WGS sequence"/>
</dbReference>
<organism evidence="1">
    <name type="scientific">Dichomitus squalens</name>
    <dbReference type="NCBI Taxonomy" id="114155"/>
    <lineage>
        <taxon>Eukaryota</taxon>
        <taxon>Fungi</taxon>
        <taxon>Dikarya</taxon>
        <taxon>Basidiomycota</taxon>
        <taxon>Agaricomycotina</taxon>
        <taxon>Agaricomycetes</taxon>
        <taxon>Polyporales</taxon>
        <taxon>Polyporaceae</taxon>
        <taxon>Dichomitus</taxon>
    </lineage>
</organism>
<dbReference type="EMBL" id="ML143404">
    <property type="protein sequence ID" value="TBU30612.1"/>
    <property type="molecule type" value="Genomic_DNA"/>
</dbReference>
<evidence type="ECO:0000313" key="1">
    <source>
        <dbReference type="EMBL" id="TBU30612.1"/>
    </source>
</evidence>